<name>A0A7V0T6A1_UNCW3</name>
<keyword evidence="2" id="KW-0732">Signal</keyword>
<evidence type="ECO:0000313" key="3">
    <source>
        <dbReference type="EMBL" id="HDQ99969.1"/>
    </source>
</evidence>
<evidence type="ECO:0000256" key="2">
    <source>
        <dbReference type="SAM" id="SignalP"/>
    </source>
</evidence>
<proteinExistence type="predicted"/>
<organism evidence="3">
    <name type="scientific">candidate division WOR-3 bacterium</name>
    <dbReference type="NCBI Taxonomy" id="2052148"/>
    <lineage>
        <taxon>Bacteria</taxon>
        <taxon>Bacteria division WOR-3</taxon>
    </lineage>
</organism>
<feature type="signal peptide" evidence="2">
    <location>
        <begin position="1"/>
        <end position="22"/>
    </location>
</feature>
<feature type="chain" id="PRO_5031355850" evidence="2">
    <location>
        <begin position="23"/>
        <end position="136"/>
    </location>
</feature>
<sequence>MGDTRRLPFLLLLIAATVTAAAATPARLVAVPVLDTARLDELAARGALTWGADDEWQYLDPASVPALPPGARELRLDPARPAYFGWAGLEAPAPGSSGSKPTAPNPRSPAASFFSAEPRACVPLSPAARAATTGPR</sequence>
<gene>
    <name evidence="3" type="ORF">ENN51_06775</name>
</gene>
<comment type="caution">
    <text evidence="3">The sequence shown here is derived from an EMBL/GenBank/DDBJ whole genome shotgun (WGS) entry which is preliminary data.</text>
</comment>
<protein>
    <submittedName>
        <fullName evidence="3">Uncharacterized protein</fullName>
    </submittedName>
</protein>
<accession>A0A7V0T6A1</accession>
<evidence type="ECO:0000256" key="1">
    <source>
        <dbReference type="SAM" id="MobiDB-lite"/>
    </source>
</evidence>
<dbReference type="EMBL" id="DSBX01000255">
    <property type="protein sequence ID" value="HDQ99969.1"/>
    <property type="molecule type" value="Genomic_DNA"/>
</dbReference>
<dbReference type="Proteomes" id="UP000885672">
    <property type="component" value="Unassembled WGS sequence"/>
</dbReference>
<dbReference type="AlphaFoldDB" id="A0A7V0T6A1"/>
<reference evidence="3" key="1">
    <citation type="journal article" date="2020" name="mSystems">
        <title>Genome- and Community-Level Interaction Insights into Carbon Utilization and Element Cycling Functions of Hydrothermarchaeota in Hydrothermal Sediment.</title>
        <authorList>
            <person name="Zhou Z."/>
            <person name="Liu Y."/>
            <person name="Xu W."/>
            <person name="Pan J."/>
            <person name="Luo Z.H."/>
            <person name="Li M."/>
        </authorList>
    </citation>
    <scope>NUCLEOTIDE SEQUENCE [LARGE SCALE GENOMIC DNA]</scope>
    <source>
        <strain evidence="3">SpSt-1182</strain>
    </source>
</reference>
<feature type="region of interest" description="Disordered" evidence="1">
    <location>
        <begin position="93"/>
        <end position="112"/>
    </location>
</feature>